<dbReference type="EC" id="2.7.13.3" evidence="3"/>
<dbReference type="InterPro" id="IPR003018">
    <property type="entry name" value="GAF"/>
</dbReference>
<keyword evidence="12 13" id="KW-0472">Membrane</keyword>
<evidence type="ECO:0000256" key="10">
    <source>
        <dbReference type="ARBA" id="ARBA00022989"/>
    </source>
</evidence>
<evidence type="ECO:0000256" key="3">
    <source>
        <dbReference type="ARBA" id="ARBA00012438"/>
    </source>
</evidence>
<dbReference type="GO" id="GO:0005524">
    <property type="term" value="F:ATP binding"/>
    <property type="evidence" value="ECO:0007669"/>
    <property type="project" value="UniProtKB-KW"/>
</dbReference>
<dbReference type="InterPro" id="IPR038318">
    <property type="entry name" value="KdpD_sf"/>
</dbReference>
<dbReference type="InterPro" id="IPR004358">
    <property type="entry name" value="Sig_transdc_His_kin-like_C"/>
</dbReference>
<dbReference type="Pfam" id="PF13493">
    <property type="entry name" value="DUF4118"/>
    <property type="match status" value="1"/>
</dbReference>
<evidence type="ECO:0000256" key="11">
    <source>
        <dbReference type="ARBA" id="ARBA00023012"/>
    </source>
</evidence>
<keyword evidence="6 13" id="KW-0812">Transmembrane</keyword>
<evidence type="ECO:0000256" key="9">
    <source>
        <dbReference type="ARBA" id="ARBA00022840"/>
    </source>
</evidence>
<dbReference type="InterPro" id="IPR003594">
    <property type="entry name" value="HATPase_dom"/>
</dbReference>
<dbReference type="Gene3D" id="1.20.120.620">
    <property type="entry name" value="Backbone structure of the membrane domain of e. Coli histidine kinase receptor kdpd"/>
    <property type="match status" value="1"/>
</dbReference>
<dbReference type="SMART" id="SM00387">
    <property type="entry name" value="HATPase_c"/>
    <property type="match status" value="1"/>
</dbReference>
<evidence type="ECO:0000256" key="1">
    <source>
        <dbReference type="ARBA" id="ARBA00000085"/>
    </source>
</evidence>
<gene>
    <name evidence="15" type="ORF">GCM10011322_35190</name>
</gene>
<keyword evidence="8 15" id="KW-0418">Kinase</keyword>
<keyword evidence="5" id="KW-0808">Transferase</keyword>
<dbReference type="GO" id="GO:0005886">
    <property type="term" value="C:plasma membrane"/>
    <property type="evidence" value="ECO:0007669"/>
    <property type="project" value="TreeGrafter"/>
</dbReference>
<comment type="caution">
    <text evidence="15">The sequence shown here is derived from an EMBL/GenBank/DDBJ whole genome shotgun (WGS) entry which is preliminary data.</text>
</comment>
<dbReference type="Pfam" id="PF02702">
    <property type="entry name" value="KdpD"/>
    <property type="match status" value="1"/>
</dbReference>
<dbReference type="SUPFAM" id="SSF52540">
    <property type="entry name" value="P-loop containing nucleoside triphosphate hydrolases"/>
    <property type="match status" value="1"/>
</dbReference>
<proteinExistence type="predicted"/>
<dbReference type="FunFam" id="3.40.50.300:FF:000483">
    <property type="entry name" value="Sensor histidine kinase KdpD"/>
    <property type="match status" value="1"/>
</dbReference>
<dbReference type="PANTHER" id="PTHR45569">
    <property type="entry name" value="SENSOR PROTEIN KDPD"/>
    <property type="match status" value="1"/>
</dbReference>
<reference evidence="15 16" key="1">
    <citation type="journal article" date="2014" name="Int. J. Syst. Evol. Microbiol.">
        <title>Complete genome sequence of Corynebacterium casei LMG S-19264T (=DSM 44701T), isolated from a smear-ripened cheese.</title>
        <authorList>
            <consortium name="US DOE Joint Genome Institute (JGI-PGF)"/>
            <person name="Walter F."/>
            <person name="Albersmeier A."/>
            <person name="Kalinowski J."/>
            <person name="Ruckert C."/>
        </authorList>
    </citation>
    <scope>NUCLEOTIDE SEQUENCE [LARGE SCALE GENOMIC DNA]</scope>
    <source>
        <strain evidence="15 16">CGMCC 1.9161</strain>
    </source>
</reference>
<accession>A0A917QD89</accession>
<feature type="transmembrane region" description="Helical" evidence="13">
    <location>
        <begin position="479"/>
        <end position="499"/>
    </location>
</feature>
<evidence type="ECO:0000256" key="6">
    <source>
        <dbReference type="ARBA" id="ARBA00022692"/>
    </source>
</evidence>
<keyword evidence="9" id="KW-0067">ATP-binding</keyword>
<evidence type="ECO:0000256" key="4">
    <source>
        <dbReference type="ARBA" id="ARBA00022553"/>
    </source>
</evidence>
<evidence type="ECO:0000256" key="5">
    <source>
        <dbReference type="ARBA" id="ARBA00022679"/>
    </source>
</evidence>
<dbReference type="InterPro" id="IPR005467">
    <property type="entry name" value="His_kinase_dom"/>
</dbReference>
<keyword evidence="11" id="KW-0902">Two-component regulatory system</keyword>
<dbReference type="GO" id="GO:0005737">
    <property type="term" value="C:cytoplasm"/>
    <property type="evidence" value="ECO:0007669"/>
    <property type="project" value="UniProtKB-ARBA"/>
</dbReference>
<sequence>MAPDDQRASPEALLALAEREGRGRLKIFLGAFPGAGKTYAMLQAARAARADGLDVAAGVIETHGRAETQALLEGLEVLPRAAIPYRGRMVAEFDLDAALERRPALLLVDEYAHTNAPGSRHPKRWQDVQELLAAGIDVWTTLNVQHLESLNDVIQRITKVRVRETIPDSVFEKADDVVLVDVTPDELLKRLSEGKVYVQDTATRAVEHFFRTSNLLALRELALRRAAERIDADLVERMQGSAIEGPWAAGERILALVGPDASSHTVVRSAKRLADLIGAPWFAITVEQPERSVDPKARRRVAQALRLAESLGAQTQVLVGRDIVGEALRFARFENVTQVVIGRSRRGALAHALGRALPEQVMRHADDIAVHVVTAPREARGPRGWRAVAGRLVPEGAERASAYAWSALGVLVALVVGLGMTAFVAVPNVSMVFILAVVLSAVAFGFRPAILASVLSFLGYNFFFIDPLYTFTIAQPHELLALVIFLAMGVVTSAVAARARQQAVAAGSRVKATRRLYEFARKMSALPTTQAVADGAVAEIHTILQRPVVLLLPEDGEVALAAAWPPEDALEVAALSAARWAFEKNEPAGADTGTLPNVPWYFVPLRGGAGPIGVLGVAEPADGAPIEDEARALLDTLAEQTSAALERARLAREMAAVKTAAETERVRNILLASISHDFRTPLASILGAATSLRDLGPKLPEDARADLLAQVREEAEHLDAMVRNLLAMTRVEAGALEINATWIDVAELIDRVVVAAKRRGARQSFAVAVEPGLPLARGDQSLLDQTLTNIVSNAIRYGGGDARITISARRDRKTLSIIIADDGPGIAPDVLPHVFEKFVRARNGHADGGEGSGLGLAIAKGVVEAHGGTITAVSPVAHGRGTAFTIHLPLTEEEPEA</sequence>
<dbReference type="GO" id="GO:0000155">
    <property type="term" value="F:phosphorelay sensor kinase activity"/>
    <property type="evidence" value="ECO:0007669"/>
    <property type="project" value="InterPro"/>
</dbReference>
<evidence type="ECO:0000256" key="2">
    <source>
        <dbReference type="ARBA" id="ARBA00004141"/>
    </source>
</evidence>
<dbReference type="InterPro" id="IPR052023">
    <property type="entry name" value="Histidine_kinase_KdpD"/>
</dbReference>
<dbReference type="Gene3D" id="3.40.50.620">
    <property type="entry name" value="HUPs"/>
    <property type="match status" value="1"/>
</dbReference>
<dbReference type="RefSeq" id="WP_188914569.1">
    <property type="nucleotide sequence ID" value="NZ_BMMF01000011.1"/>
</dbReference>
<dbReference type="SUPFAM" id="SSF47384">
    <property type="entry name" value="Homodimeric domain of signal transducing histidine kinase"/>
    <property type="match status" value="1"/>
</dbReference>
<evidence type="ECO:0000313" key="16">
    <source>
        <dbReference type="Proteomes" id="UP000600449"/>
    </source>
</evidence>
<dbReference type="SUPFAM" id="SSF55874">
    <property type="entry name" value="ATPase domain of HSP90 chaperone/DNA topoisomerase II/histidine kinase"/>
    <property type="match status" value="1"/>
</dbReference>
<dbReference type="Proteomes" id="UP000600449">
    <property type="component" value="Unassembled WGS sequence"/>
</dbReference>
<dbReference type="CDD" id="cd00082">
    <property type="entry name" value="HisKA"/>
    <property type="match status" value="1"/>
</dbReference>
<dbReference type="InterPro" id="IPR036890">
    <property type="entry name" value="HATPase_C_sf"/>
</dbReference>
<feature type="transmembrane region" description="Helical" evidence="13">
    <location>
        <begin position="402"/>
        <end position="426"/>
    </location>
</feature>
<evidence type="ECO:0000256" key="12">
    <source>
        <dbReference type="ARBA" id="ARBA00023136"/>
    </source>
</evidence>
<organism evidence="15 16">
    <name type="scientific">Salinarimonas ramus</name>
    <dbReference type="NCBI Taxonomy" id="690164"/>
    <lineage>
        <taxon>Bacteria</taxon>
        <taxon>Pseudomonadati</taxon>
        <taxon>Pseudomonadota</taxon>
        <taxon>Alphaproteobacteria</taxon>
        <taxon>Hyphomicrobiales</taxon>
        <taxon>Salinarimonadaceae</taxon>
        <taxon>Salinarimonas</taxon>
    </lineage>
</organism>
<dbReference type="PROSITE" id="PS50109">
    <property type="entry name" value="HIS_KIN"/>
    <property type="match status" value="1"/>
</dbReference>
<evidence type="ECO:0000256" key="8">
    <source>
        <dbReference type="ARBA" id="ARBA00022777"/>
    </source>
</evidence>
<feature type="transmembrane region" description="Helical" evidence="13">
    <location>
        <begin position="433"/>
        <end position="459"/>
    </location>
</feature>
<dbReference type="SUPFAM" id="SSF52402">
    <property type="entry name" value="Adenine nucleotide alpha hydrolases-like"/>
    <property type="match status" value="1"/>
</dbReference>
<dbReference type="EMBL" id="BMMF01000011">
    <property type="protein sequence ID" value="GGK44991.1"/>
    <property type="molecule type" value="Genomic_DNA"/>
</dbReference>
<keyword evidence="7" id="KW-0547">Nucleotide-binding</keyword>
<dbReference type="Gene3D" id="3.40.50.300">
    <property type="entry name" value="P-loop containing nucleotide triphosphate hydrolases"/>
    <property type="match status" value="1"/>
</dbReference>
<dbReference type="Gene3D" id="3.30.565.10">
    <property type="entry name" value="Histidine kinase-like ATPase, C-terminal domain"/>
    <property type="match status" value="1"/>
</dbReference>
<evidence type="ECO:0000313" key="15">
    <source>
        <dbReference type="EMBL" id="GGK44991.1"/>
    </source>
</evidence>
<dbReference type="Gene3D" id="1.10.287.130">
    <property type="match status" value="1"/>
</dbReference>
<dbReference type="CDD" id="cd00075">
    <property type="entry name" value="HATPase"/>
    <property type="match status" value="1"/>
</dbReference>
<dbReference type="InterPro" id="IPR014729">
    <property type="entry name" value="Rossmann-like_a/b/a_fold"/>
</dbReference>
<dbReference type="FunFam" id="3.30.565.10:FF:000006">
    <property type="entry name" value="Sensor histidine kinase WalK"/>
    <property type="match status" value="1"/>
</dbReference>
<dbReference type="PRINTS" id="PR00344">
    <property type="entry name" value="BCTRLSENSOR"/>
</dbReference>
<keyword evidence="4" id="KW-0597">Phosphoprotein</keyword>
<dbReference type="InterPro" id="IPR036097">
    <property type="entry name" value="HisK_dim/P_sf"/>
</dbReference>
<feature type="domain" description="Histidine kinase" evidence="14">
    <location>
        <begin position="673"/>
        <end position="892"/>
    </location>
</feature>
<keyword evidence="16" id="KW-1185">Reference proteome</keyword>
<dbReference type="Pfam" id="PF02518">
    <property type="entry name" value="HATPase_c"/>
    <property type="match status" value="1"/>
</dbReference>
<dbReference type="InterPro" id="IPR025201">
    <property type="entry name" value="KdpD_TM"/>
</dbReference>
<dbReference type="InterPro" id="IPR029016">
    <property type="entry name" value="GAF-like_dom_sf"/>
</dbReference>
<comment type="catalytic activity">
    <reaction evidence="1">
        <text>ATP + protein L-histidine = ADP + protein N-phospho-L-histidine.</text>
        <dbReference type="EC" id="2.7.13.3"/>
    </reaction>
</comment>
<protein>
    <recommendedName>
        <fullName evidence="3">histidine kinase</fullName>
        <ecNumber evidence="3">2.7.13.3</ecNumber>
    </recommendedName>
</protein>
<dbReference type="InterPro" id="IPR027417">
    <property type="entry name" value="P-loop_NTPase"/>
</dbReference>
<name>A0A917QD89_9HYPH</name>
<dbReference type="PANTHER" id="PTHR45569:SF1">
    <property type="entry name" value="SENSOR PROTEIN KDPD"/>
    <property type="match status" value="1"/>
</dbReference>
<dbReference type="Pfam" id="PF13492">
    <property type="entry name" value="GAF_3"/>
    <property type="match status" value="1"/>
</dbReference>
<evidence type="ECO:0000256" key="13">
    <source>
        <dbReference type="SAM" id="Phobius"/>
    </source>
</evidence>
<comment type="subcellular location">
    <subcellularLocation>
        <location evidence="2">Membrane</location>
        <topology evidence="2">Multi-pass membrane protein</topology>
    </subcellularLocation>
</comment>
<evidence type="ECO:0000256" key="7">
    <source>
        <dbReference type="ARBA" id="ARBA00022741"/>
    </source>
</evidence>
<dbReference type="SUPFAM" id="SSF55781">
    <property type="entry name" value="GAF domain-like"/>
    <property type="match status" value="1"/>
</dbReference>
<dbReference type="AlphaFoldDB" id="A0A917QD89"/>
<dbReference type="InterPro" id="IPR003661">
    <property type="entry name" value="HisK_dim/P_dom"/>
</dbReference>
<dbReference type="InterPro" id="IPR003852">
    <property type="entry name" value="Sig_transdc_His_kinase_KdpD_N"/>
</dbReference>
<dbReference type="Gene3D" id="3.30.450.40">
    <property type="match status" value="1"/>
</dbReference>
<dbReference type="SMART" id="SM00388">
    <property type="entry name" value="HisKA"/>
    <property type="match status" value="1"/>
</dbReference>
<dbReference type="Pfam" id="PF00512">
    <property type="entry name" value="HisKA"/>
    <property type="match status" value="1"/>
</dbReference>
<evidence type="ECO:0000259" key="14">
    <source>
        <dbReference type="PROSITE" id="PS50109"/>
    </source>
</evidence>
<keyword evidence="10 13" id="KW-1133">Transmembrane helix</keyword>